<gene>
    <name evidence="8" type="primary">nagZ</name>
    <name evidence="8" type="ORF">ACFQ2Z_10175</name>
</gene>
<evidence type="ECO:0000259" key="7">
    <source>
        <dbReference type="Pfam" id="PF00933"/>
    </source>
</evidence>
<comment type="similarity">
    <text evidence="2">Belongs to the glycosyl hydrolase 3 family.</text>
</comment>
<evidence type="ECO:0000256" key="1">
    <source>
        <dbReference type="ARBA" id="ARBA00001231"/>
    </source>
</evidence>
<dbReference type="SUPFAM" id="SSF51445">
    <property type="entry name" value="(Trans)glycosidases"/>
    <property type="match status" value="1"/>
</dbReference>
<feature type="compositionally biased region" description="Polar residues" evidence="6">
    <location>
        <begin position="54"/>
        <end position="64"/>
    </location>
</feature>
<dbReference type="InterPro" id="IPR017853">
    <property type="entry name" value="GH"/>
</dbReference>
<comment type="catalytic activity">
    <reaction evidence="1">
        <text>Hydrolysis of terminal non-reducing N-acetyl-D-hexosamine residues in N-acetyl-beta-D-hexosaminides.</text>
        <dbReference type="EC" id="3.2.1.52"/>
    </reaction>
</comment>
<dbReference type="Pfam" id="PF00933">
    <property type="entry name" value="Glyco_hydro_3"/>
    <property type="match status" value="1"/>
</dbReference>
<feature type="region of interest" description="Disordered" evidence="6">
    <location>
        <begin position="34"/>
        <end position="82"/>
    </location>
</feature>
<evidence type="ECO:0000256" key="4">
    <source>
        <dbReference type="ARBA" id="ARBA00022801"/>
    </source>
</evidence>
<evidence type="ECO:0000313" key="8">
    <source>
        <dbReference type="EMBL" id="MFD1181726.1"/>
    </source>
</evidence>
<name>A0ABW3SBU9_9BACL</name>
<keyword evidence="5 8" id="KW-0326">Glycosidase</keyword>
<dbReference type="NCBIfam" id="NF003740">
    <property type="entry name" value="PRK05337.1"/>
    <property type="match status" value="1"/>
</dbReference>
<dbReference type="RefSeq" id="WP_240268767.1">
    <property type="nucleotide sequence ID" value="NZ_JAKSXN010000016.1"/>
</dbReference>
<organism evidence="8 9">
    <name type="scientific">Paenibacillus timonensis</name>
    <dbReference type="NCBI Taxonomy" id="225915"/>
    <lineage>
        <taxon>Bacteria</taxon>
        <taxon>Bacillati</taxon>
        <taxon>Bacillota</taxon>
        <taxon>Bacilli</taxon>
        <taxon>Bacillales</taxon>
        <taxon>Paenibacillaceae</taxon>
        <taxon>Paenibacillus</taxon>
    </lineage>
</organism>
<comment type="caution">
    <text evidence="8">The sequence shown here is derived from an EMBL/GenBank/DDBJ whole genome shotgun (WGS) entry which is preliminary data.</text>
</comment>
<dbReference type="InterPro" id="IPR050226">
    <property type="entry name" value="NagZ_Beta-hexosaminidase"/>
</dbReference>
<evidence type="ECO:0000256" key="5">
    <source>
        <dbReference type="ARBA" id="ARBA00023295"/>
    </source>
</evidence>
<dbReference type="Proteomes" id="UP001597211">
    <property type="component" value="Unassembled WGS sequence"/>
</dbReference>
<dbReference type="InterPro" id="IPR019800">
    <property type="entry name" value="Glyco_hydro_3_AS"/>
</dbReference>
<sequence>MDGMSAPHRNRSLWTITCLLLLAVLFIGGCSPRQGATGNPSPSAGEGNDGSGSTGSETNPQGQASPAAPGKPETLVTPEPPADPAAELLAQLSTEEKIGQLVLVGMEGTKPNDVTRSLIEEYHVGGFIFYKDNIQNAKQALELFNGLKTANANEPVPLFLSVDEEGGRVSRMPGELAKLPNARKIGNTGSEELAGQIGGIIGRELAGFGLNLDFAPVLDVNSNPDNPVIGDRAFGTKPEIVSRMGIAVMKGIREQGVIPVVKHFPGHGDTSVDSHLGLPVVEHDLTRLRKLELVPFKQAIQEGADVVMIAHLLMPKLDPEHPASFSKAVIDDLLRQELGFEGTIISDDMTMGAIVEHYDIADAAVQFVQAGGNIVLVGHDDEKEKQVIQALRDAVSSGKISAETLDERVYNVLKLKEKYALTKDAAPGPDTEQINREIGNTLKPYGL</sequence>
<evidence type="ECO:0000256" key="2">
    <source>
        <dbReference type="ARBA" id="ARBA00005336"/>
    </source>
</evidence>
<dbReference type="GO" id="GO:0004563">
    <property type="term" value="F:beta-N-acetylhexosaminidase activity"/>
    <property type="evidence" value="ECO:0007669"/>
    <property type="project" value="UniProtKB-EC"/>
</dbReference>
<evidence type="ECO:0000313" key="9">
    <source>
        <dbReference type="Proteomes" id="UP001597211"/>
    </source>
</evidence>
<reference evidence="9" key="1">
    <citation type="journal article" date="2019" name="Int. J. Syst. Evol. Microbiol.">
        <title>The Global Catalogue of Microorganisms (GCM) 10K type strain sequencing project: providing services to taxonomists for standard genome sequencing and annotation.</title>
        <authorList>
            <consortium name="The Broad Institute Genomics Platform"/>
            <consortium name="The Broad Institute Genome Sequencing Center for Infectious Disease"/>
            <person name="Wu L."/>
            <person name="Ma J."/>
        </authorList>
    </citation>
    <scope>NUCLEOTIDE SEQUENCE [LARGE SCALE GENOMIC DNA]</scope>
    <source>
        <strain evidence="9">CCUG 48216</strain>
    </source>
</reference>
<dbReference type="PANTHER" id="PTHR30480">
    <property type="entry name" value="BETA-HEXOSAMINIDASE-RELATED"/>
    <property type="match status" value="1"/>
</dbReference>
<keyword evidence="9" id="KW-1185">Reference proteome</keyword>
<dbReference type="EMBL" id="JBHTKZ010000016">
    <property type="protein sequence ID" value="MFD1181726.1"/>
    <property type="molecule type" value="Genomic_DNA"/>
</dbReference>
<dbReference type="PANTHER" id="PTHR30480:SF13">
    <property type="entry name" value="BETA-HEXOSAMINIDASE"/>
    <property type="match status" value="1"/>
</dbReference>
<feature type="domain" description="Glycoside hydrolase family 3 N-terminal" evidence="7">
    <location>
        <begin position="94"/>
        <end position="415"/>
    </location>
</feature>
<dbReference type="PROSITE" id="PS00775">
    <property type="entry name" value="GLYCOSYL_HYDROL_F3"/>
    <property type="match status" value="1"/>
</dbReference>
<dbReference type="Gene3D" id="3.20.20.300">
    <property type="entry name" value="Glycoside hydrolase, family 3, N-terminal domain"/>
    <property type="match status" value="1"/>
</dbReference>
<protein>
    <recommendedName>
        <fullName evidence="3">beta-N-acetylhexosaminidase</fullName>
        <ecNumber evidence="3">3.2.1.52</ecNumber>
    </recommendedName>
</protein>
<evidence type="ECO:0000256" key="3">
    <source>
        <dbReference type="ARBA" id="ARBA00012663"/>
    </source>
</evidence>
<dbReference type="EC" id="3.2.1.52" evidence="3"/>
<evidence type="ECO:0000256" key="6">
    <source>
        <dbReference type="SAM" id="MobiDB-lite"/>
    </source>
</evidence>
<dbReference type="InterPro" id="IPR001764">
    <property type="entry name" value="Glyco_hydro_3_N"/>
</dbReference>
<accession>A0ABW3SBU9</accession>
<dbReference type="InterPro" id="IPR036962">
    <property type="entry name" value="Glyco_hydro_3_N_sf"/>
</dbReference>
<keyword evidence="4 8" id="KW-0378">Hydrolase</keyword>
<feature type="region of interest" description="Disordered" evidence="6">
    <location>
        <begin position="424"/>
        <end position="447"/>
    </location>
</feature>
<proteinExistence type="inferred from homology"/>